<accession>A0A507DBS4</accession>
<feature type="region of interest" description="Disordered" evidence="1">
    <location>
        <begin position="69"/>
        <end position="90"/>
    </location>
</feature>
<dbReference type="Proteomes" id="UP000317494">
    <property type="component" value="Unassembled WGS sequence"/>
</dbReference>
<feature type="compositionally biased region" description="Low complexity" evidence="1">
    <location>
        <begin position="177"/>
        <end position="187"/>
    </location>
</feature>
<sequence length="200" mass="22152">MVLKFRFGLIYTCKVGEFSLLTRAALSICLHFRTAVISTTKHRFFTRPAISRHVDTPTQRARPIRASVNHGNISGDRTTNEAATSPSATHAKSHVVTKTTAFNQTTLSVIMASLLIVALIAYVTGQFIQEVTNKFNRVDGTIGMLIKQLREMENKLEEFERRVGRDDARRSEEKEGGSWWHGAAGSSGKKDGKKQVASSS</sequence>
<keyword evidence="2" id="KW-1133">Transmembrane helix</keyword>
<dbReference type="AlphaFoldDB" id="A0A507DBS4"/>
<reference evidence="3 4" key="1">
    <citation type="journal article" date="2019" name="Sci. Rep.">
        <title>Comparative genomics of chytrid fungi reveal insights into the obligate biotrophic and pathogenic lifestyle of Synchytrium endobioticum.</title>
        <authorList>
            <person name="van de Vossenberg B.T.L.H."/>
            <person name="Warris S."/>
            <person name="Nguyen H.D.T."/>
            <person name="van Gent-Pelzer M.P.E."/>
            <person name="Joly D.L."/>
            <person name="van de Geest H.C."/>
            <person name="Bonants P.J.M."/>
            <person name="Smith D.S."/>
            <person name="Levesque C.A."/>
            <person name="van der Lee T.A.J."/>
        </authorList>
    </citation>
    <scope>NUCLEOTIDE SEQUENCE [LARGE SCALE GENOMIC DNA]</scope>
    <source>
        <strain evidence="3 4">MB42</strain>
    </source>
</reference>
<evidence type="ECO:0000256" key="1">
    <source>
        <dbReference type="SAM" id="MobiDB-lite"/>
    </source>
</evidence>
<proteinExistence type="predicted"/>
<protein>
    <submittedName>
        <fullName evidence="3">Uncharacterized protein</fullName>
    </submittedName>
</protein>
<comment type="caution">
    <text evidence="3">The sequence shown here is derived from an EMBL/GenBank/DDBJ whole genome shotgun (WGS) entry which is preliminary data.</text>
</comment>
<evidence type="ECO:0000313" key="4">
    <source>
        <dbReference type="Proteomes" id="UP000317494"/>
    </source>
</evidence>
<gene>
    <name evidence="3" type="ORF">SeMB42_g02837</name>
</gene>
<feature type="transmembrane region" description="Helical" evidence="2">
    <location>
        <begin position="107"/>
        <end position="128"/>
    </location>
</feature>
<keyword evidence="2" id="KW-0812">Transmembrane</keyword>
<evidence type="ECO:0000313" key="3">
    <source>
        <dbReference type="EMBL" id="TPX48817.1"/>
    </source>
</evidence>
<keyword evidence="2" id="KW-0472">Membrane</keyword>
<feature type="region of interest" description="Disordered" evidence="1">
    <location>
        <begin position="158"/>
        <end position="200"/>
    </location>
</feature>
<keyword evidence="4" id="KW-1185">Reference proteome</keyword>
<dbReference type="VEuPathDB" id="FungiDB:SeMB42_g02837"/>
<name>A0A507DBS4_9FUNG</name>
<feature type="compositionally biased region" description="Basic and acidic residues" evidence="1">
    <location>
        <begin position="158"/>
        <end position="176"/>
    </location>
</feature>
<organism evidence="3 4">
    <name type="scientific">Synchytrium endobioticum</name>
    <dbReference type="NCBI Taxonomy" id="286115"/>
    <lineage>
        <taxon>Eukaryota</taxon>
        <taxon>Fungi</taxon>
        <taxon>Fungi incertae sedis</taxon>
        <taxon>Chytridiomycota</taxon>
        <taxon>Chytridiomycota incertae sedis</taxon>
        <taxon>Chytridiomycetes</taxon>
        <taxon>Synchytriales</taxon>
        <taxon>Synchytriaceae</taxon>
        <taxon>Synchytrium</taxon>
    </lineage>
</organism>
<evidence type="ECO:0000256" key="2">
    <source>
        <dbReference type="SAM" id="Phobius"/>
    </source>
</evidence>
<dbReference type="EMBL" id="QEAN01000093">
    <property type="protein sequence ID" value="TPX48817.1"/>
    <property type="molecule type" value="Genomic_DNA"/>
</dbReference>